<dbReference type="Pfam" id="PF02159">
    <property type="entry name" value="Oest_recep"/>
    <property type="match status" value="1"/>
</dbReference>
<dbReference type="InterPro" id="IPR001292">
    <property type="entry name" value="Estr_rcpt"/>
</dbReference>
<dbReference type="GO" id="GO:0005496">
    <property type="term" value="F:steroid binding"/>
    <property type="evidence" value="ECO:0007669"/>
    <property type="project" value="InterPro"/>
</dbReference>
<dbReference type="GO" id="GO:0005634">
    <property type="term" value="C:nucleus"/>
    <property type="evidence" value="ECO:0007669"/>
    <property type="project" value="UniProtKB-SubCell"/>
</dbReference>
<comment type="subcellular location">
    <subcellularLocation>
        <location evidence="1">Nucleus</location>
    </subcellularLocation>
</comment>
<gene>
    <name evidence="4" type="ORF">SKAU_G00185280</name>
</gene>
<evidence type="ECO:0000259" key="3">
    <source>
        <dbReference type="Pfam" id="PF02159"/>
    </source>
</evidence>
<feature type="domain" description="Estrogen receptor N-terminal" evidence="3">
    <location>
        <begin position="44"/>
        <end position="135"/>
    </location>
</feature>
<comment type="caution">
    <text evidence="4">The sequence shown here is derived from an EMBL/GenBank/DDBJ whole genome shotgun (WGS) entry which is preliminary data.</text>
</comment>
<sequence>MTMARPASTNTPGTLLLSKTETGELEESGGSPGKQAPERPLGAMYLEENRTGTGAGAVTVNYLDGGYDYVGASAVPTSLYNGAGVSYYPAPAEAHGPASDASLHSLSSLPNSPLVFLPSSPTALPLRPHLPPPCRPAGAVLPGERLRPCLQAEHWKQNTDHAGTVQQCF</sequence>
<dbReference type="EMBL" id="JAINUF010000006">
    <property type="protein sequence ID" value="KAJ8355734.1"/>
    <property type="molecule type" value="Genomic_DNA"/>
</dbReference>
<dbReference type="PRINTS" id="PR00543">
    <property type="entry name" value="OESTROGENR"/>
</dbReference>
<reference evidence="4" key="1">
    <citation type="journal article" date="2023" name="Science">
        <title>Genome structures resolve the early diversification of teleost fishes.</title>
        <authorList>
            <person name="Parey E."/>
            <person name="Louis A."/>
            <person name="Montfort J."/>
            <person name="Bouchez O."/>
            <person name="Roques C."/>
            <person name="Iampietro C."/>
            <person name="Lluch J."/>
            <person name="Castinel A."/>
            <person name="Donnadieu C."/>
            <person name="Desvignes T."/>
            <person name="Floi Bucao C."/>
            <person name="Jouanno E."/>
            <person name="Wen M."/>
            <person name="Mejri S."/>
            <person name="Dirks R."/>
            <person name="Jansen H."/>
            <person name="Henkel C."/>
            <person name="Chen W.J."/>
            <person name="Zahm M."/>
            <person name="Cabau C."/>
            <person name="Klopp C."/>
            <person name="Thompson A.W."/>
            <person name="Robinson-Rechavi M."/>
            <person name="Braasch I."/>
            <person name="Lecointre G."/>
            <person name="Bobe J."/>
            <person name="Postlethwait J.H."/>
            <person name="Berthelot C."/>
            <person name="Roest Crollius H."/>
            <person name="Guiguen Y."/>
        </authorList>
    </citation>
    <scope>NUCLEOTIDE SEQUENCE</scope>
    <source>
        <strain evidence="4">WJC10195</strain>
    </source>
</reference>
<evidence type="ECO:0000313" key="4">
    <source>
        <dbReference type="EMBL" id="KAJ8355734.1"/>
    </source>
</evidence>
<feature type="region of interest" description="Disordered" evidence="2">
    <location>
        <begin position="1"/>
        <end position="39"/>
    </location>
</feature>
<dbReference type="AlphaFoldDB" id="A0A9Q1IVT5"/>
<dbReference type="Proteomes" id="UP001152622">
    <property type="component" value="Chromosome 6"/>
</dbReference>
<evidence type="ECO:0000256" key="2">
    <source>
        <dbReference type="SAM" id="MobiDB-lite"/>
    </source>
</evidence>
<dbReference type="InterPro" id="IPR046944">
    <property type="entry name" value="Estr_rcpt_N"/>
</dbReference>
<evidence type="ECO:0000313" key="5">
    <source>
        <dbReference type="Proteomes" id="UP001152622"/>
    </source>
</evidence>
<dbReference type="GO" id="GO:0030284">
    <property type="term" value="F:nuclear estrogen receptor activity"/>
    <property type="evidence" value="ECO:0007669"/>
    <property type="project" value="InterPro"/>
</dbReference>
<proteinExistence type="predicted"/>
<evidence type="ECO:0000256" key="1">
    <source>
        <dbReference type="ARBA" id="ARBA00004123"/>
    </source>
</evidence>
<name>A0A9Q1IVT5_SYNKA</name>
<keyword evidence="5" id="KW-1185">Reference proteome</keyword>
<accession>A0A9Q1IVT5</accession>
<organism evidence="4 5">
    <name type="scientific">Synaphobranchus kaupii</name>
    <name type="common">Kaup's arrowtooth eel</name>
    <dbReference type="NCBI Taxonomy" id="118154"/>
    <lineage>
        <taxon>Eukaryota</taxon>
        <taxon>Metazoa</taxon>
        <taxon>Chordata</taxon>
        <taxon>Craniata</taxon>
        <taxon>Vertebrata</taxon>
        <taxon>Euteleostomi</taxon>
        <taxon>Actinopterygii</taxon>
        <taxon>Neopterygii</taxon>
        <taxon>Teleostei</taxon>
        <taxon>Anguilliformes</taxon>
        <taxon>Synaphobranchidae</taxon>
        <taxon>Synaphobranchus</taxon>
    </lineage>
</organism>
<dbReference type="GO" id="GO:0003677">
    <property type="term" value="F:DNA binding"/>
    <property type="evidence" value="ECO:0007669"/>
    <property type="project" value="InterPro"/>
</dbReference>
<protein>
    <recommendedName>
        <fullName evidence="3">Estrogen receptor N-terminal domain-containing protein</fullName>
    </recommendedName>
</protein>